<dbReference type="OrthoDB" id="6888982at2"/>
<dbReference type="PATRIC" id="fig|50340.43.peg.5444"/>
<evidence type="ECO:0000313" key="2">
    <source>
        <dbReference type="Proteomes" id="UP000037931"/>
    </source>
</evidence>
<name>A0A0N0E4E9_9PSED</name>
<dbReference type="PROSITE" id="PS51257">
    <property type="entry name" value="PROKAR_LIPOPROTEIN"/>
    <property type="match status" value="1"/>
</dbReference>
<evidence type="ECO:0000313" key="1">
    <source>
        <dbReference type="EMBL" id="KPA91199.1"/>
    </source>
</evidence>
<dbReference type="STRING" id="50340.PF66_02080"/>
<organism evidence="1 2">
    <name type="scientific">Pseudomonas asplenii</name>
    <dbReference type="NCBI Taxonomy" id="53407"/>
    <lineage>
        <taxon>Bacteria</taxon>
        <taxon>Pseudomonadati</taxon>
        <taxon>Pseudomonadota</taxon>
        <taxon>Gammaproteobacteria</taxon>
        <taxon>Pseudomonadales</taxon>
        <taxon>Pseudomonadaceae</taxon>
        <taxon>Pseudomonas</taxon>
    </lineage>
</organism>
<evidence type="ECO:0008006" key="3">
    <source>
        <dbReference type="Google" id="ProtNLM"/>
    </source>
</evidence>
<proteinExistence type="predicted"/>
<reference evidence="1 2" key="1">
    <citation type="journal article" date="2015" name="PLoS ONE">
        <title>Rice-Infecting Pseudomonas Genomes Are Highly Accessorized and Harbor Multiple Putative Virulence Mechanisms to Cause Sheath Brown Rot.</title>
        <authorList>
            <person name="Quibod I.L."/>
            <person name="Grande G."/>
            <person name="Oreiro E.G."/>
            <person name="Borja F.N."/>
            <person name="Dossa G.S."/>
            <person name="Mauleon R."/>
            <person name="Cruz C.V."/>
            <person name="Oliva R."/>
        </authorList>
    </citation>
    <scope>NUCLEOTIDE SEQUENCE [LARGE SCALE GENOMIC DNA]</scope>
    <source>
        <strain evidence="1 2">IRRI 6609</strain>
    </source>
</reference>
<dbReference type="Proteomes" id="UP000037931">
    <property type="component" value="Unassembled WGS sequence"/>
</dbReference>
<dbReference type="AlphaFoldDB" id="A0A0N0E4E9"/>
<dbReference type="EMBL" id="JSYZ01000007">
    <property type="protein sequence ID" value="KPA91199.1"/>
    <property type="molecule type" value="Genomic_DNA"/>
</dbReference>
<keyword evidence="2" id="KW-1185">Reference proteome</keyword>
<gene>
    <name evidence="1" type="ORF">PF66_02080</name>
</gene>
<dbReference type="RefSeq" id="WP_054059653.1">
    <property type="nucleotide sequence ID" value="NZ_JSYZ01000007.1"/>
</dbReference>
<comment type="caution">
    <text evidence="1">The sequence shown here is derived from an EMBL/GenBank/DDBJ whole genome shotgun (WGS) entry which is preliminary data.</text>
</comment>
<protein>
    <recommendedName>
        <fullName evidence="3">Lipoprotein</fullName>
    </recommendedName>
</protein>
<accession>A0A0N0E4E9</accession>
<sequence>MKWGAWVAAMLALGGCASVSEIQQTPPTLNVISGKKPNEYANCVDTILNKSRGPSLLTPHKSGIRMVVRDRLSSSPAALLDIEERSGGSSIRLYESMSNNPLRSSAVLDAATRCISGQP</sequence>